<feature type="region of interest" description="Disordered" evidence="1">
    <location>
        <begin position="155"/>
        <end position="175"/>
    </location>
</feature>
<proteinExistence type="predicted"/>
<dbReference type="InterPro" id="IPR029069">
    <property type="entry name" value="HotDog_dom_sf"/>
</dbReference>
<dbReference type="GO" id="GO:0019171">
    <property type="term" value="F:(3R)-hydroxyacyl-[acyl-carrier-protein] dehydratase activity"/>
    <property type="evidence" value="ECO:0007669"/>
    <property type="project" value="TreeGrafter"/>
</dbReference>
<feature type="domain" description="FAS1-like dehydratase" evidence="2">
    <location>
        <begin position="51"/>
        <end position="144"/>
    </location>
</feature>
<comment type="caution">
    <text evidence="3">The sequence shown here is derived from an EMBL/GenBank/DDBJ whole genome shotgun (WGS) entry which is preliminary data.</text>
</comment>
<evidence type="ECO:0000259" key="2">
    <source>
        <dbReference type="Pfam" id="PF13452"/>
    </source>
</evidence>
<evidence type="ECO:0000256" key="1">
    <source>
        <dbReference type="SAM" id="MobiDB-lite"/>
    </source>
</evidence>
<name>A0A317FEU3_9PROT</name>
<dbReference type="Gene3D" id="3.10.129.10">
    <property type="entry name" value="Hotdog Thioesterase"/>
    <property type="match status" value="2"/>
</dbReference>
<dbReference type="SUPFAM" id="SSF54637">
    <property type="entry name" value="Thioesterase/thiol ester dehydrase-isomerase"/>
    <property type="match status" value="2"/>
</dbReference>
<accession>A0A317FEU3</accession>
<dbReference type="AlphaFoldDB" id="A0A317FEU3"/>
<dbReference type="Pfam" id="PF13452">
    <property type="entry name" value="FAS1_DH_region"/>
    <property type="match status" value="1"/>
</dbReference>
<evidence type="ECO:0000313" key="3">
    <source>
        <dbReference type="EMBL" id="PWS36118.1"/>
    </source>
</evidence>
<gene>
    <name evidence="3" type="ORF">DFH01_13000</name>
</gene>
<reference evidence="4" key="1">
    <citation type="submission" date="2018-05" db="EMBL/GenBank/DDBJ databases">
        <authorList>
            <person name="Du Z."/>
            <person name="Wang X."/>
        </authorList>
    </citation>
    <scope>NUCLEOTIDE SEQUENCE [LARGE SCALE GENOMIC DNA]</scope>
    <source>
        <strain evidence="4">CQN31</strain>
    </source>
</reference>
<dbReference type="PANTHER" id="PTHR28152">
    <property type="entry name" value="HYDROXYACYL-THIOESTER DEHYDRATASE TYPE 2, MITOCHONDRIAL"/>
    <property type="match status" value="1"/>
</dbReference>
<dbReference type="RefSeq" id="WP_109870912.1">
    <property type="nucleotide sequence ID" value="NZ_QGNA01000003.1"/>
</dbReference>
<dbReference type="EMBL" id="QGNA01000003">
    <property type="protein sequence ID" value="PWS36118.1"/>
    <property type="molecule type" value="Genomic_DNA"/>
</dbReference>
<dbReference type="Proteomes" id="UP000245765">
    <property type="component" value="Unassembled WGS sequence"/>
</dbReference>
<dbReference type="OrthoDB" id="7183822at2"/>
<protein>
    <recommendedName>
        <fullName evidence="2">FAS1-like dehydratase domain-containing protein</fullName>
    </recommendedName>
</protein>
<evidence type="ECO:0000313" key="4">
    <source>
        <dbReference type="Proteomes" id="UP000245765"/>
    </source>
</evidence>
<sequence>MPDTTLDTSAMAGWIGRQEVLEDEVALPIVRRLAALLDLDPMGYRRGDALPEGWHAVFFAPIARQSQLGPDGHPRKGDFLPPVPLPRRMFAGRRMRYLAPIRIGAEIRRVSTIAAITPKVGRTGQMVFVRVDHVVEMDGQPVLTELHDIVYREEAKPGAGAPPKAEAPPELPEPHERQAYAPQTTTLFRYSALTYNAHRIHYDAPYTKGEEGYPDLVVNGGLHALFLHEMARRNLPGGRIGRFSVRNVNPFFVNRQGELRCRKEEDGRLSLWAMNETGRVTAQAEAASEPGELA</sequence>
<dbReference type="InterPro" id="IPR052741">
    <property type="entry name" value="Mitochondrial_HTD2"/>
</dbReference>
<organism evidence="3 4">
    <name type="scientific">Falsiroseomonas bella</name>
    <dbReference type="NCBI Taxonomy" id="2184016"/>
    <lineage>
        <taxon>Bacteria</taxon>
        <taxon>Pseudomonadati</taxon>
        <taxon>Pseudomonadota</taxon>
        <taxon>Alphaproteobacteria</taxon>
        <taxon>Acetobacterales</taxon>
        <taxon>Roseomonadaceae</taxon>
        <taxon>Falsiroseomonas</taxon>
    </lineage>
</organism>
<dbReference type="PANTHER" id="PTHR28152:SF1">
    <property type="entry name" value="HYDROXYACYL-THIOESTER DEHYDRATASE TYPE 2, MITOCHONDRIAL"/>
    <property type="match status" value="1"/>
</dbReference>
<keyword evidence="4" id="KW-1185">Reference proteome</keyword>
<dbReference type="InterPro" id="IPR039569">
    <property type="entry name" value="FAS1-like_DH_region"/>
</dbReference>